<dbReference type="Proteomes" id="UP000285278">
    <property type="component" value="Unassembled WGS sequence"/>
</dbReference>
<evidence type="ECO:0000256" key="3">
    <source>
        <dbReference type="ARBA" id="ARBA00022692"/>
    </source>
</evidence>
<sequence length="154" mass="16920">MTPRTLYSRIALAEMITWALLIGSMVLKYTNVTDVATRIAGGIHGFTFLCFCVITVMLWVNNKWPAGRGVLGLLSSIIPFATLPFEKSTEAAGLLRGPWRFYGPAAETPKTFPERVLSLIVNRPVLAAIIVIVGVTVVFLILLSLGNPVEWFKN</sequence>
<feature type="transmembrane region" description="Helical" evidence="6">
    <location>
        <begin position="6"/>
        <end position="27"/>
    </location>
</feature>
<keyword evidence="5 6" id="KW-0472">Membrane</keyword>
<dbReference type="NCBIfam" id="TIGR03954">
    <property type="entry name" value="integ_memb_HG"/>
    <property type="match status" value="1"/>
</dbReference>
<gene>
    <name evidence="8" type="ORF">D3M95_04250</name>
</gene>
<proteinExistence type="predicted"/>
<protein>
    <submittedName>
        <fullName evidence="8">DUF3817 domain-containing protein</fullName>
    </submittedName>
</protein>
<evidence type="ECO:0000256" key="4">
    <source>
        <dbReference type="ARBA" id="ARBA00022989"/>
    </source>
</evidence>
<dbReference type="STRING" id="1451189.CFAL_05900"/>
<comment type="caution">
    <text evidence="8">The sequence shown here is derived from an EMBL/GenBank/DDBJ whole genome shotgun (WGS) entry which is preliminary data.</text>
</comment>
<evidence type="ECO:0000256" key="2">
    <source>
        <dbReference type="ARBA" id="ARBA00022475"/>
    </source>
</evidence>
<accession>A0A418Q8A5</accession>
<organism evidence="8 9">
    <name type="scientific">Corynebacterium falsenii</name>
    <dbReference type="NCBI Taxonomy" id="108486"/>
    <lineage>
        <taxon>Bacteria</taxon>
        <taxon>Bacillati</taxon>
        <taxon>Actinomycetota</taxon>
        <taxon>Actinomycetes</taxon>
        <taxon>Mycobacteriales</taxon>
        <taxon>Corynebacteriaceae</taxon>
        <taxon>Corynebacterium</taxon>
    </lineage>
</organism>
<dbReference type="EMBL" id="QXJK01000003">
    <property type="protein sequence ID" value="RIX35721.1"/>
    <property type="molecule type" value="Genomic_DNA"/>
</dbReference>
<dbReference type="GO" id="GO:0005886">
    <property type="term" value="C:plasma membrane"/>
    <property type="evidence" value="ECO:0007669"/>
    <property type="project" value="UniProtKB-SubCell"/>
</dbReference>
<keyword evidence="2" id="KW-1003">Cell membrane</keyword>
<dbReference type="AlphaFoldDB" id="A0A418Q8A5"/>
<feature type="transmembrane region" description="Helical" evidence="6">
    <location>
        <begin position="125"/>
        <end position="145"/>
    </location>
</feature>
<keyword evidence="3 6" id="KW-0812">Transmembrane</keyword>
<dbReference type="PANTHER" id="PTHR40077:SF1">
    <property type="entry name" value="MEMBRANE PROTEIN"/>
    <property type="match status" value="1"/>
</dbReference>
<feature type="domain" description="DUF3817" evidence="7">
    <location>
        <begin position="6"/>
        <end position="89"/>
    </location>
</feature>
<feature type="transmembrane region" description="Helical" evidence="6">
    <location>
        <begin position="39"/>
        <end position="60"/>
    </location>
</feature>
<dbReference type="Pfam" id="PF12823">
    <property type="entry name" value="DUF3817"/>
    <property type="match status" value="1"/>
</dbReference>
<evidence type="ECO:0000256" key="6">
    <source>
        <dbReference type="SAM" id="Phobius"/>
    </source>
</evidence>
<name>A0A418Q8A5_9CORY</name>
<evidence type="ECO:0000313" key="8">
    <source>
        <dbReference type="EMBL" id="RIX35721.1"/>
    </source>
</evidence>
<dbReference type="InterPro" id="IPR023845">
    <property type="entry name" value="DUF3817_TM"/>
</dbReference>
<evidence type="ECO:0000256" key="5">
    <source>
        <dbReference type="ARBA" id="ARBA00023136"/>
    </source>
</evidence>
<evidence type="ECO:0000259" key="7">
    <source>
        <dbReference type="Pfam" id="PF12823"/>
    </source>
</evidence>
<dbReference type="OrthoDB" id="3396203at2"/>
<dbReference type="RefSeq" id="WP_119664501.1">
    <property type="nucleotide sequence ID" value="NZ_QXJK01000003.1"/>
</dbReference>
<reference evidence="8 9" key="1">
    <citation type="submission" date="2018-09" db="EMBL/GenBank/DDBJ databases">
        <title>Optimization and identification of Corynebacterium falsenii FN1-14 from fish paste.</title>
        <authorList>
            <person name="Daroonpunt R."/>
            <person name="Tanasupawat S."/>
        </authorList>
    </citation>
    <scope>NUCLEOTIDE SEQUENCE [LARGE SCALE GENOMIC DNA]</scope>
    <source>
        <strain evidence="8 9">FN1-14</strain>
    </source>
</reference>
<evidence type="ECO:0000256" key="1">
    <source>
        <dbReference type="ARBA" id="ARBA00004651"/>
    </source>
</evidence>
<evidence type="ECO:0000313" key="9">
    <source>
        <dbReference type="Proteomes" id="UP000285278"/>
    </source>
</evidence>
<dbReference type="PANTHER" id="PTHR40077">
    <property type="entry name" value="MEMBRANE PROTEIN-RELATED"/>
    <property type="match status" value="1"/>
</dbReference>
<keyword evidence="4 6" id="KW-1133">Transmembrane helix</keyword>
<comment type="subcellular location">
    <subcellularLocation>
        <location evidence="1">Cell membrane</location>
        <topology evidence="1">Multi-pass membrane protein</topology>
    </subcellularLocation>
</comment>
<keyword evidence="9" id="KW-1185">Reference proteome</keyword>